<dbReference type="AlphaFoldDB" id="A0A132NZX9"/>
<dbReference type="EMBL" id="JXTI01000005">
    <property type="protein sequence ID" value="KWX15613.1"/>
    <property type="molecule type" value="Genomic_DNA"/>
</dbReference>
<dbReference type="Proteomes" id="UP000070089">
    <property type="component" value="Unassembled WGS sequence"/>
</dbReference>
<sequence length="758" mass="85279">MIPLSEDGRAHYDSCIGNQQVFWSILSGLSLPKGIFDFIDDEDLIQLLTHQHFLSEVQARNPSVMAFLKNKTTLIRLPRILFGPSPLDFTLSLETKTVLFRDQNHLQKLASENKGIRAEMAAIIVQLFSSFEHTTDFIECYMTKEMLPNLLYVGYMSLQQEGRDKVIEHQMLIANFASLLKSIFQKDDRYKAFFTLLPSIEDGYILTKLIYFAPYPAIEDILIFMVIRRLKNAHYEQAIVAFLDKWNPLSTFANLLIGRREAHMPSSYLDGCKNYFIQFISQHTGPLATAVILSSSVKLIAKHIETALSGEQLERLTEVWLCVVGQCLIKIQRLMMFYSQDILDKVRTETADLSLPFDDTTCIEDPDSHITISHELLEWAIKRPPSPAPELQPLLVGTHGEQLLQSIVEEAKSVMPYITVAKEFVQYISIYAQKLASLSKEPSDKPSERFSLLLEYARFFARIVSIPASMKAHIYDILKGCGPTSEFNGTGVGVSNEIYLSLDGSQYAELPETALASVGGTSEVELKATSFLAGRVRLPYSPIEIVETIDKSGVPATLLDLLTTYRNGQCAHSSTLGFYVFRVFKVLLAYSRFNSSLVTRVFSTHGMEDLIFSLCKPNLTPEQRSLLPFVHDFVLTAFRLAAGIPDMHLYMHKKRGVSLRGDSTSGQGRIFVPETVAQIEEMIYKMDEANMNLLMYLQESPVIKTFDDTYCVPLAARKNVFSDSIDASSSKGTDESGKKRYVADQSAIDSLTASLQSW</sequence>
<proteinExistence type="predicted"/>
<accession>A0A132NZX9</accession>
<evidence type="ECO:0000313" key="2">
    <source>
        <dbReference type="Proteomes" id="UP000070089"/>
    </source>
</evidence>
<reference evidence="1 2" key="1">
    <citation type="journal article" date="2015" name="Mol. Biochem. Parasitol.">
        <title>Identification of polymorphic genes for use in assemblage B genotyping assays through comparative genomics of multiple assemblage B Giardia duodenalis isolates.</title>
        <authorList>
            <person name="Wielinga C."/>
            <person name="Thompson R.C."/>
            <person name="Monis P."/>
            <person name="Ryan U."/>
        </authorList>
    </citation>
    <scope>NUCLEOTIDE SEQUENCE [LARGE SCALE GENOMIC DNA]</scope>
    <source>
        <strain evidence="1 2">BAH15c1</strain>
    </source>
</reference>
<organism evidence="1 2">
    <name type="scientific">Giardia duodenalis assemblage B</name>
    <dbReference type="NCBI Taxonomy" id="1394984"/>
    <lineage>
        <taxon>Eukaryota</taxon>
        <taxon>Metamonada</taxon>
        <taxon>Diplomonadida</taxon>
        <taxon>Hexamitidae</taxon>
        <taxon>Giardiinae</taxon>
        <taxon>Giardia</taxon>
    </lineage>
</organism>
<protein>
    <submittedName>
        <fullName evidence="1">Uncharacterized protein</fullName>
    </submittedName>
</protein>
<gene>
    <name evidence="1" type="ORF">QR46_0333</name>
</gene>
<evidence type="ECO:0000313" key="1">
    <source>
        <dbReference type="EMBL" id="KWX15613.1"/>
    </source>
</evidence>
<name>A0A132NZX9_GIAIN</name>
<dbReference type="OrthoDB" id="10250650at2759"/>
<comment type="caution">
    <text evidence="1">The sequence shown here is derived from an EMBL/GenBank/DDBJ whole genome shotgun (WGS) entry which is preliminary data.</text>
</comment>
<dbReference type="VEuPathDB" id="GiardiaDB:QR46_0333"/>